<dbReference type="Pfam" id="PF05380">
    <property type="entry name" value="Peptidase_A17"/>
    <property type="match status" value="1"/>
</dbReference>
<accession>A0ABM0LVR6</accession>
<dbReference type="PANTHER" id="PTHR47331">
    <property type="entry name" value="PHD-TYPE DOMAIN-CONTAINING PROTEIN"/>
    <property type="match status" value="1"/>
</dbReference>
<dbReference type="Gene3D" id="3.10.10.10">
    <property type="entry name" value="HIV Type 1 Reverse Transcriptase, subunit A, domain 1"/>
    <property type="match status" value="1"/>
</dbReference>
<dbReference type="Proteomes" id="UP000694865">
    <property type="component" value="Unplaced"/>
</dbReference>
<dbReference type="PANTHER" id="PTHR47331:SF5">
    <property type="entry name" value="RIBONUCLEASE H"/>
    <property type="match status" value="1"/>
</dbReference>
<dbReference type="SUPFAM" id="SSF56672">
    <property type="entry name" value="DNA/RNA polymerases"/>
    <property type="match status" value="1"/>
</dbReference>
<evidence type="ECO:0000313" key="1">
    <source>
        <dbReference type="Proteomes" id="UP000694865"/>
    </source>
</evidence>
<organism evidence="1 2">
    <name type="scientific">Saccoglossus kowalevskii</name>
    <name type="common">Acorn worm</name>
    <dbReference type="NCBI Taxonomy" id="10224"/>
    <lineage>
        <taxon>Eukaryota</taxon>
        <taxon>Metazoa</taxon>
        <taxon>Hemichordata</taxon>
        <taxon>Enteropneusta</taxon>
        <taxon>Harrimaniidae</taxon>
        <taxon>Saccoglossus</taxon>
    </lineage>
</organism>
<evidence type="ECO:0000313" key="2">
    <source>
        <dbReference type="RefSeq" id="XP_006811857.1"/>
    </source>
</evidence>
<gene>
    <name evidence="2" type="primary">LOC102801503</name>
</gene>
<keyword evidence="1" id="KW-1185">Reference proteome</keyword>
<reference evidence="2" key="1">
    <citation type="submission" date="2025-08" db="UniProtKB">
        <authorList>
            <consortium name="RefSeq"/>
        </authorList>
    </citation>
    <scope>IDENTIFICATION</scope>
    <source>
        <tissue evidence="2">Testes</tissue>
    </source>
</reference>
<dbReference type="InterPro" id="IPR043128">
    <property type="entry name" value="Rev_trsase/Diguanyl_cyclase"/>
</dbReference>
<dbReference type="GeneID" id="102801503"/>
<proteinExistence type="predicted"/>
<dbReference type="RefSeq" id="XP_006811857.1">
    <property type="nucleotide sequence ID" value="XM_006811794.1"/>
</dbReference>
<sequence>MPRNLLYIYDKVVSNQLENGFIVRVQQADTSSGHYLPHRSVKRDSSTTPIRVVYDCSAISAIGQPSLNDCLETGPPLLNDLTAILLHFRSNPIALASDIEKAFLQIRLANGDRKYTKFLWLSDINDPNSEFITYQFTSVLFGATCSHPEVPAAKDLQNNIYVDDVITGSRDTNEAMQFYEDSTKLLSTRGFNLRSWSTNDLTIRKAAIRDNKASPNTTVSVLGVKWNTDSDVLYMKQLDSPNINTMTTKRNVVSFAASLYDPLGLFSPVHVRAKLLTQSLRKLNLHWDTPISDELKRDWVNIAHDLQEVTNIRINRRYFSNDNNNNKNDIEIHAFSDASTKAYGGVVYIKSGKQTTLVMSKTRVAPIKNNTLTLPRLELMAAVVATRLSKFVTSALSTKYNITGLVLWSDSQIVLHWINNRGKPDQFTTNRITEINSFPQESMYVPTNSNPADLLTRGLNPKELRNSKLWWQGPEWLGNYALWPVCELFVSDRKSDATVNHLQKIQSADHQVISAGDTVSDFESTNIPMTSPKRKRRKRRILRPHLQLQTQRKLLHQTAIHSTSDELRAKPLYRLKKGFISCHL</sequence>
<dbReference type="Gene3D" id="3.30.70.270">
    <property type="match status" value="1"/>
</dbReference>
<protein>
    <submittedName>
        <fullName evidence="2">Uncharacterized protein LOC102801503</fullName>
    </submittedName>
</protein>
<name>A0ABM0LVR6_SACKO</name>
<dbReference type="InterPro" id="IPR008042">
    <property type="entry name" value="Retrotrans_Pao"/>
</dbReference>
<dbReference type="InterPro" id="IPR043502">
    <property type="entry name" value="DNA/RNA_pol_sf"/>
</dbReference>